<dbReference type="Proteomes" id="UP000000483">
    <property type="component" value="Chromosome"/>
</dbReference>
<dbReference type="EMBL" id="CP002629">
    <property type="protein sequence ID" value="AEB09656.1"/>
    <property type="molecule type" value="Genomic_DNA"/>
</dbReference>
<evidence type="ECO:0000313" key="2">
    <source>
        <dbReference type="Proteomes" id="UP000000483"/>
    </source>
</evidence>
<evidence type="ECO:0008006" key="3">
    <source>
        <dbReference type="Google" id="ProtNLM"/>
    </source>
</evidence>
<dbReference type="STRING" id="880072.Desac_1816"/>
<dbReference type="AlphaFoldDB" id="F2NI30"/>
<keyword evidence="2" id="KW-1185">Reference proteome</keyword>
<sequence length="796" mass="87506">MTTGAEDRLELLYGQSVLTGIDFVYVYESQDRLDVFFLRPPETLDVPLPGTIPISAVRIENTRDRGMPEVTITDLNWAVVGGRTVMRLDVIRPASWADHRLTIIDPALPPRLDPYYDSKVFNFQVNCETGLDCEPEVASPFPESYVDYPVDYTARDFLSFRRALLDFAAQRYPHWQDRLEADVGVMLVEVMSALADEMAYSQDRISREAYLSTATQRFSLRQHARLVDYEPFEGQAASTILDFTASAAGVIPVGTRVTDADGVYTFEVGTGLFDPSGGYGVDPARNRFIPYFWDEDDVELPAGSTRMEVRGAAAAAFPPLSGGYPILLQTNPLDPADPAVRLFVRLLSVVDLVDPLTGNPISRFTWDTPTPSSLDKTALEVRGNIVPATAGLTKRFAFTVGSSSDPEAPPDHTLVRRGADGAPIYRISLPGSEENGIAYVYREARGALGAEIRLYRAQKIGGVWKPITTEEWEWRNSLLGAASSTAFDQHFTLDDGTWGRVVGYPIPGGEYLHEDYKFGAGLTIRFGDGEFGLIPPEGAVFIADYRLNMGENLPRHVLRRIDPATPIPFVAAVTNPVAASGALPAESAGSVRAKAPEAFRAVTYRAVKPEDYAEAVERLDSVQNAGASMRWTGSWRTIFVSADPQGAVELTETERTAINRQIDRFRQAGQDARQRPPHYADLEVEITVCAEPTSYAGAVKEAIIQALTGPQGFFSPDNFTFGTVLSRGALEAVVGAVAGVLAVEKIRFRRRGHFNWREFGCFEAFYAPGVDTIIRLQNDRLYPERGTIDVIVNGGA</sequence>
<dbReference type="RefSeq" id="WP_013706765.1">
    <property type="nucleotide sequence ID" value="NC_015388.1"/>
</dbReference>
<dbReference type="KEGG" id="dao:Desac_1816"/>
<name>F2NI30_DESAR</name>
<accession>F2NI30</accession>
<protein>
    <recommendedName>
        <fullName evidence="3">Baseplate protein J-like domain-containing protein</fullName>
    </recommendedName>
</protein>
<dbReference type="HOGENOM" id="CLU_008328_0_0_7"/>
<evidence type="ECO:0000313" key="1">
    <source>
        <dbReference type="EMBL" id="AEB09656.1"/>
    </source>
</evidence>
<gene>
    <name evidence="1" type="ordered locus">Desac_1816</name>
</gene>
<reference evidence="2" key="2">
    <citation type="submission" date="2011-03" db="EMBL/GenBank/DDBJ databases">
        <title>The complete genome of Desulfobacca acetoxidans DSM 11109.</title>
        <authorList>
            <consortium name="US DOE Joint Genome Institute (JGI-PGF)"/>
            <person name="Lucas S."/>
            <person name="Copeland A."/>
            <person name="Lapidus A."/>
            <person name="Bruce D."/>
            <person name="Goodwin L."/>
            <person name="Pitluck S."/>
            <person name="Peters L."/>
            <person name="Kyrpides N."/>
            <person name="Mavromatis K."/>
            <person name="Ivanova N."/>
            <person name="Ovchinnikova G."/>
            <person name="Teshima H."/>
            <person name="Detter J.C."/>
            <person name="Han C."/>
            <person name="Land M."/>
            <person name="Hauser L."/>
            <person name="Markowitz V."/>
            <person name="Cheng J.-F."/>
            <person name="Hugenholtz P."/>
            <person name="Woyke T."/>
            <person name="Wu D."/>
            <person name="Spring S."/>
            <person name="Schueler E."/>
            <person name="Brambilla E."/>
            <person name="Klenk H.-P."/>
            <person name="Eisen J.A."/>
        </authorList>
    </citation>
    <scope>NUCLEOTIDE SEQUENCE [LARGE SCALE GENOMIC DNA]</scope>
    <source>
        <strain evidence="2">ATCC 700848 / DSM 11109 / ASRB2</strain>
    </source>
</reference>
<organism evidence="1 2">
    <name type="scientific">Desulfobacca acetoxidans (strain ATCC 700848 / DSM 11109 / ASRB2)</name>
    <dbReference type="NCBI Taxonomy" id="880072"/>
    <lineage>
        <taxon>Bacteria</taxon>
        <taxon>Pseudomonadati</taxon>
        <taxon>Thermodesulfobacteriota</taxon>
        <taxon>Desulfobaccia</taxon>
        <taxon>Desulfobaccales</taxon>
        <taxon>Desulfobaccaceae</taxon>
        <taxon>Desulfobacca</taxon>
    </lineage>
</organism>
<dbReference type="eggNOG" id="COG3299">
    <property type="taxonomic scope" value="Bacteria"/>
</dbReference>
<proteinExistence type="predicted"/>
<reference evidence="1 2" key="1">
    <citation type="journal article" date="2011" name="Stand. Genomic Sci.">
        <title>Complete genome sequence of the acetate-degrading sulfate reducer Desulfobacca acetoxidans type strain (ASRB2).</title>
        <authorList>
            <person name="Goker M."/>
            <person name="Teshima H."/>
            <person name="Lapidus A."/>
            <person name="Nolan M."/>
            <person name="Lucas S."/>
            <person name="Hammon N."/>
            <person name="Deshpande S."/>
            <person name="Cheng J.F."/>
            <person name="Tapia R."/>
            <person name="Han C."/>
            <person name="Goodwin L."/>
            <person name="Pitluck S."/>
            <person name="Huntemann M."/>
            <person name="Liolios K."/>
            <person name="Ivanova N."/>
            <person name="Pagani I."/>
            <person name="Mavromatis K."/>
            <person name="Ovchinikova G."/>
            <person name="Pati A."/>
            <person name="Chen A."/>
            <person name="Palaniappan K."/>
            <person name="Land M."/>
            <person name="Hauser L."/>
            <person name="Brambilla E.M."/>
            <person name="Rohde M."/>
            <person name="Spring S."/>
            <person name="Detter J.C."/>
            <person name="Woyke T."/>
            <person name="Bristow J."/>
            <person name="Eisen J.A."/>
            <person name="Markowitz V."/>
            <person name="Hugenholtz P."/>
            <person name="Kyrpides N.C."/>
            <person name="Klenk H.P."/>
        </authorList>
    </citation>
    <scope>NUCLEOTIDE SEQUENCE [LARGE SCALE GENOMIC DNA]</scope>
    <source>
        <strain evidence="2">ATCC 700848 / DSM 11109 / ASRB2</strain>
    </source>
</reference>
<dbReference type="OrthoDB" id="9796131at2"/>